<evidence type="ECO:0000313" key="2">
    <source>
        <dbReference type="EMBL" id="SDP73422.1"/>
    </source>
</evidence>
<keyword evidence="3" id="KW-1185">Reference proteome</keyword>
<name>A0A1H0V4G7_9BACI</name>
<dbReference type="SUPFAM" id="SSF54106">
    <property type="entry name" value="LysM domain"/>
    <property type="match status" value="1"/>
</dbReference>
<dbReference type="Proteomes" id="UP000199159">
    <property type="component" value="Unassembled WGS sequence"/>
</dbReference>
<dbReference type="AlphaFoldDB" id="A0A1H0V4G7"/>
<organism evidence="2 3">
    <name type="scientific">Litchfieldia salsa</name>
    <dbReference type="NCBI Taxonomy" id="930152"/>
    <lineage>
        <taxon>Bacteria</taxon>
        <taxon>Bacillati</taxon>
        <taxon>Bacillota</taxon>
        <taxon>Bacilli</taxon>
        <taxon>Bacillales</taxon>
        <taxon>Bacillaceae</taxon>
        <taxon>Litchfieldia</taxon>
    </lineage>
</organism>
<reference evidence="3" key="1">
    <citation type="submission" date="2016-10" db="EMBL/GenBank/DDBJ databases">
        <authorList>
            <person name="Varghese N."/>
            <person name="Submissions S."/>
        </authorList>
    </citation>
    <scope>NUCLEOTIDE SEQUENCE [LARGE SCALE GENOMIC DNA]</scope>
    <source>
        <strain evidence="3">IBRC-M10078</strain>
    </source>
</reference>
<dbReference type="EMBL" id="FNJU01000006">
    <property type="protein sequence ID" value="SDP73422.1"/>
    <property type="molecule type" value="Genomic_DNA"/>
</dbReference>
<protein>
    <submittedName>
        <fullName evidence="2">Morphogenetic protein associated with SpoVID</fullName>
    </submittedName>
</protein>
<dbReference type="SMART" id="SM00257">
    <property type="entry name" value="LysM"/>
    <property type="match status" value="1"/>
</dbReference>
<feature type="domain" description="LysM" evidence="1">
    <location>
        <begin position="2"/>
        <end position="47"/>
    </location>
</feature>
<sequence length="602" mass="63390">MKIHIVQKGDTLWKISQKYGVDFEELKKLNSQLSNPDMIMPGMKIKIPSGNVHVKKEAVVNNSPVKENIQKEAQVKKETQVKKENIKAEHPYKDLSPEPKPVMDVEKMQPKKEVANNAPPKTPYVPKMPTQIDVDINNSWNVNAPEINMPQAPANILPGMMKPEFDEVESVQEVAPPKMPEMPKLPEVPAGYTPQMPVAPAQDTDPYCEPITPVMPGDGFNCYPEAPFHGAPAGVGFPEGYAPVPPAQGFQPAVPSEYDDDDIELPPAPPWNLGAPTTGAPFTPAPYGGFAGPQVPGVGAPGYPGPEAPGGYSGYPGPQQVPGMDYQGYPGPVDTDETDLDEVGYQVPQGMPMGYQPAPFPQGGQMGYQPAPFPQGGQMGYQPAPFPQGGQMGYQPAPFPQGGQMGYQPAPYPLGGPMQVPGQGLSPAPGMQAPPATMRDCGCGGPQGYPGYGPLQGGYPEAMPGYGAPMQGGYPEAMPGYGAPMQGGYPEGVPGYGPPMQGGYQGATPGYPTPVQGYPGAVPGYGAPVQGGYPEVAPGYGAPTQGYGAPVQGGYPGMAPGFAGPTQGYPGLTPQGMFGTSPYDPTRHPMFEFPDFDDESDD</sequence>
<dbReference type="CDD" id="cd00118">
    <property type="entry name" value="LysM"/>
    <property type="match status" value="1"/>
</dbReference>
<dbReference type="Gene3D" id="3.10.350.10">
    <property type="entry name" value="LysM domain"/>
    <property type="match status" value="1"/>
</dbReference>
<gene>
    <name evidence="2" type="ORF">SAMN05216565_10610</name>
</gene>
<proteinExistence type="predicted"/>
<accession>A0A1H0V4G7</accession>
<dbReference type="NCBIfam" id="TIGR02899">
    <property type="entry name" value="spore_safA"/>
    <property type="match status" value="1"/>
</dbReference>
<dbReference type="RefSeq" id="WP_139163093.1">
    <property type="nucleotide sequence ID" value="NZ_FNJU01000006.1"/>
</dbReference>
<dbReference type="InterPro" id="IPR018392">
    <property type="entry name" value="LysM"/>
</dbReference>
<dbReference type="STRING" id="930152.SAMN05216565_10610"/>
<dbReference type="InterPro" id="IPR036779">
    <property type="entry name" value="LysM_dom_sf"/>
</dbReference>
<evidence type="ECO:0000259" key="1">
    <source>
        <dbReference type="PROSITE" id="PS51782"/>
    </source>
</evidence>
<dbReference type="InterPro" id="IPR014248">
    <property type="entry name" value="Spore_coat_assembly_SafA"/>
</dbReference>
<evidence type="ECO:0000313" key="3">
    <source>
        <dbReference type="Proteomes" id="UP000199159"/>
    </source>
</evidence>
<dbReference type="OrthoDB" id="2033517at2"/>
<dbReference type="PROSITE" id="PS51782">
    <property type="entry name" value="LYSM"/>
    <property type="match status" value="1"/>
</dbReference>
<dbReference type="Pfam" id="PF01476">
    <property type="entry name" value="LysM"/>
    <property type="match status" value="1"/>
</dbReference>